<dbReference type="GO" id="GO:0008757">
    <property type="term" value="F:S-adenosylmethionine-dependent methyltransferase activity"/>
    <property type="evidence" value="ECO:0007669"/>
    <property type="project" value="InterPro"/>
</dbReference>
<evidence type="ECO:0000256" key="1">
    <source>
        <dbReference type="ARBA" id="ARBA00022603"/>
    </source>
</evidence>
<dbReference type="PANTHER" id="PTHR43464">
    <property type="entry name" value="METHYLTRANSFERASE"/>
    <property type="match status" value="1"/>
</dbReference>
<dbReference type="AlphaFoldDB" id="A0A9Y2IJQ3"/>
<keyword evidence="1 5" id="KW-0489">Methyltransferase</keyword>
<evidence type="ECO:0000256" key="2">
    <source>
        <dbReference type="ARBA" id="ARBA00022679"/>
    </source>
</evidence>
<protein>
    <submittedName>
        <fullName evidence="5">Class I SAM-dependent methyltransferase</fullName>
    </submittedName>
</protein>
<dbReference type="Proteomes" id="UP001236014">
    <property type="component" value="Chromosome"/>
</dbReference>
<name>A0A9Y2IJQ3_9PSEU</name>
<dbReference type="Pfam" id="PF08241">
    <property type="entry name" value="Methyltransf_11"/>
    <property type="match status" value="1"/>
</dbReference>
<gene>
    <name evidence="5" type="ORF">QRX50_05565</name>
</gene>
<dbReference type="EMBL" id="CP127294">
    <property type="protein sequence ID" value="WIX80256.1"/>
    <property type="molecule type" value="Genomic_DNA"/>
</dbReference>
<dbReference type="InterPro" id="IPR029063">
    <property type="entry name" value="SAM-dependent_MTases_sf"/>
</dbReference>
<dbReference type="GO" id="GO:0032259">
    <property type="term" value="P:methylation"/>
    <property type="evidence" value="ECO:0007669"/>
    <property type="project" value="UniProtKB-KW"/>
</dbReference>
<dbReference type="CDD" id="cd02440">
    <property type="entry name" value="AdoMet_MTases"/>
    <property type="match status" value="1"/>
</dbReference>
<dbReference type="Gene3D" id="3.40.50.150">
    <property type="entry name" value="Vaccinia Virus protein VP39"/>
    <property type="match status" value="1"/>
</dbReference>
<dbReference type="SUPFAM" id="SSF53335">
    <property type="entry name" value="S-adenosyl-L-methionine-dependent methyltransferases"/>
    <property type="match status" value="1"/>
</dbReference>
<accession>A0A9Y2IJQ3</accession>
<keyword evidence="2" id="KW-0808">Transferase</keyword>
<feature type="domain" description="Methyltransferase type 11" evidence="4">
    <location>
        <begin position="60"/>
        <end position="153"/>
    </location>
</feature>
<evidence type="ECO:0000313" key="5">
    <source>
        <dbReference type="EMBL" id="WIX80256.1"/>
    </source>
</evidence>
<reference evidence="5 6" key="1">
    <citation type="submission" date="2023-06" db="EMBL/GenBank/DDBJ databases">
        <authorList>
            <person name="Oyuntsetseg B."/>
            <person name="Kim S.B."/>
        </authorList>
    </citation>
    <scope>NUCLEOTIDE SEQUENCE [LARGE SCALE GENOMIC DNA]</scope>
    <source>
        <strain evidence="5 6">2-15</strain>
    </source>
</reference>
<evidence type="ECO:0000313" key="6">
    <source>
        <dbReference type="Proteomes" id="UP001236014"/>
    </source>
</evidence>
<keyword evidence="6" id="KW-1185">Reference proteome</keyword>
<evidence type="ECO:0000256" key="3">
    <source>
        <dbReference type="ARBA" id="ARBA00022691"/>
    </source>
</evidence>
<dbReference type="PANTHER" id="PTHR43464:SF19">
    <property type="entry name" value="UBIQUINONE BIOSYNTHESIS O-METHYLTRANSFERASE, MITOCHONDRIAL"/>
    <property type="match status" value="1"/>
</dbReference>
<evidence type="ECO:0000259" key="4">
    <source>
        <dbReference type="Pfam" id="PF08241"/>
    </source>
</evidence>
<organism evidence="5 6">
    <name type="scientific">Amycolatopsis carbonis</name>
    <dbReference type="NCBI Taxonomy" id="715471"/>
    <lineage>
        <taxon>Bacteria</taxon>
        <taxon>Bacillati</taxon>
        <taxon>Actinomycetota</taxon>
        <taxon>Actinomycetes</taxon>
        <taxon>Pseudonocardiales</taxon>
        <taxon>Pseudonocardiaceae</taxon>
        <taxon>Amycolatopsis</taxon>
    </lineage>
</organism>
<keyword evidence="3" id="KW-0949">S-adenosyl-L-methionine</keyword>
<sequence>MHRILPDFPGIPALGDPLVITRSDLCARFVCCAWLRDPVVRVAWRELLLSLMPETPASVVDLGCGTGSLAVLLAEAGYEVCGVDLSRRMLALAEDKAAAAEVRVEFRHGDVADPPAGAYDVVLRRHVLWAMPDPAAAVARWVGLLRPGGRLVLIEGRWSTGAGLTAAECEALVRGHRREAHVKKLDDPALWGAEIEDERYVVVS</sequence>
<proteinExistence type="predicted"/>
<dbReference type="KEGG" id="acab:QRX50_05565"/>
<dbReference type="InterPro" id="IPR013216">
    <property type="entry name" value="Methyltransf_11"/>
</dbReference>